<dbReference type="PATRIC" id="fig|742725.3.peg.1677"/>
<dbReference type="RefSeq" id="WP_009134391.1">
    <property type="nucleotide sequence ID" value="NZ_CP102250.1"/>
</dbReference>
<dbReference type="STRING" id="742725.HMPREF9450_01585"/>
<dbReference type="EMBL" id="ADLD01000013">
    <property type="protein sequence ID" value="EHB91536.1"/>
    <property type="molecule type" value="Genomic_DNA"/>
</dbReference>
<sequence length="557" mass="62209">MTERTSKRWWKRPVTLMAGGVLLLVLLLAGAEIWIGIKIRRTIEREAAVLTGGICRVEVRHARFNLFNRSVRLRGITLSTDSTTLAAKGTPLESLRIELEQLFVKGIRWKNSGGDRSLSLGELTLQSPVVRLVRNSDYRRPDQDSTAPKSKRNAREQLAAFAGQIAIGRFALTGGTFDYCELRNGKRLCHGIDDITLQTDHLGLDASSSDPEHDFLSGDFHTTIGSITYLLDDGNIKLEIDSLGVDTKTGGLSLRGIRLLPQLPKSDFAALTRNHTDWTQAVAAAVDCNGVDFAALLNDKSLKIDSVAVRNVILGSYKNRQVPQRQRIKPLFYESLHKLPWDVDIRRIRFDSLDVTYQELSPTGTTPGTITFNELNGDFFGLTNRPRNGRTSFTIEAQGKLMNRGRMQATFTLPVDSTDNDFTVTGRLGPLNAEALNPITEPLTNLYIDNGRINGMNFSIAGNAMQSSVTLELRYDSLNVAWMKNENGRLQERKFLSAVLDGLVLKHSNPDSQGMRTGSGTTERDQYRSQFNYLWKSLLPGVKSTLMGRDRKRHRDK</sequence>
<comment type="caution">
    <text evidence="1">The sequence shown here is derived from an EMBL/GenBank/DDBJ whole genome shotgun (WGS) entry which is preliminary data.</text>
</comment>
<accession>G5HAC0</accession>
<dbReference type="OrthoDB" id="1117635at2"/>
<dbReference type="Proteomes" id="UP000006008">
    <property type="component" value="Unassembled WGS sequence"/>
</dbReference>
<proteinExistence type="predicted"/>
<evidence type="ECO:0000313" key="2">
    <source>
        <dbReference type="Proteomes" id="UP000006008"/>
    </source>
</evidence>
<reference evidence="1 2" key="1">
    <citation type="submission" date="2011-08" db="EMBL/GenBank/DDBJ databases">
        <title>The Genome Sequence of Alistipes indistinctus YIT 12060.</title>
        <authorList>
            <consortium name="The Broad Institute Genome Sequencing Platform"/>
            <person name="Earl A."/>
            <person name="Ward D."/>
            <person name="Feldgarden M."/>
            <person name="Gevers D."/>
            <person name="Morotomi M."/>
            <person name="Young S.K."/>
            <person name="Zeng Q."/>
            <person name="Gargeya S."/>
            <person name="Fitzgerald M."/>
            <person name="Haas B."/>
            <person name="Abouelleil A."/>
            <person name="Alvarado L."/>
            <person name="Arachchi H.M."/>
            <person name="Berlin A."/>
            <person name="Brown A."/>
            <person name="Chapman S.B."/>
            <person name="Chen Z."/>
            <person name="Dunbar C."/>
            <person name="Freedman E."/>
            <person name="Gearin G."/>
            <person name="Gellesch M."/>
            <person name="Goldberg J."/>
            <person name="Griggs A."/>
            <person name="Gujja S."/>
            <person name="Heiman D."/>
            <person name="Howarth C."/>
            <person name="Larson L."/>
            <person name="Lui A."/>
            <person name="MacDonald P.J.P."/>
            <person name="Montmayeur A."/>
            <person name="Murphy C."/>
            <person name="Neiman D."/>
            <person name="Pearson M."/>
            <person name="Priest M."/>
            <person name="Roberts A."/>
            <person name="Saif S."/>
            <person name="Shea T."/>
            <person name="Shenoy N."/>
            <person name="Sisk P."/>
            <person name="Stolte C."/>
            <person name="Sykes S."/>
            <person name="Wortman J."/>
            <person name="Nusbaum C."/>
            <person name="Birren B."/>
        </authorList>
    </citation>
    <scope>NUCLEOTIDE SEQUENCE [LARGE SCALE GENOMIC DNA]</scope>
    <source>
        <strain evidence="1 2">YIT 12060</strain>
    </source>
</reference>
<name>G5HAC0_9BACT</name>
<gene>
    <name evidence="1" type="ORF">HMPREF9450_01585</name>
</gene>
<dbReference type="eggNOG" id="ENOG502Z80K">
    <property type="taxonomic scope" value="Bacteria"/>
</dbReference>
<dbReference type="GeneID" id="92815383"/>
<dbReference type="HOGENOM" id="CLU_027065_0_0_10"/>
<protein>
    <recommendedName>
        <fullName evidence="3">AsmA-like C-terminal domain-containing protein</fullName>
    </recommendedName>
</protein>
<evidence type="ECO:0008006" key="3">
    <source>
        <dbReference type="Google" id="ProtNLM"/>
    </source>
</evidence>
<organism evidence="1 2">
    <name type="scientific">Alistipes indistinctus YIT 12060</name>
    <dbReference type="NCBI Taxonomy" id="742725"/>
    <lineage>
        <taxon>Bacteria</taxon>
        <taxon>Pseudomonadati</taxon>
        <taxon>Bacteroidota</taxon>
        <taxon>Bacteroidia</taxon>
        <taxon>Bacteroidales</taxon>
        <taxon>Rikenellaceae</taxon>
        <taxon>Alistipes</taxon>
    </lineage>
</organism>
<dbReference type="AlphaFoldDB" id="G5HAC0"/>
<keyword evidence="2" id="KW-1185">Reference proteome</keyword>
<evidence type="ECO:0000313" key="1">
    <source>
        <dbReference type="EMBL" id="EHB91536.1"/>
    </source>
</evidence>